<evidence type="ECO:0000313" key="3">
    <source>
        <dbReference type="Proteomes" id="UP000249464"/>
    </source>
</evidence>
<feature type="compositionally biased region" description="Polar residues" evidence="1">
    <location>
        <begin position="121"/>
        <end position="136"/>
    </location>
</feature>
<proteinExistence type="predicted"/>
<evidence type="ECO:0000313" key="2">
    <source>
        <dbReference type="EMBL" id="SGY49755.1"/>
    </source>
</evidence>
<organism evidence="2 3">
    <name type="scientific">Microbotryum silenes-dioicae</name>
    <dbReference type="NCBI Taxonomy" id="796604"/>
    <lineage>
        <taxon>Eukaryota</taxon>
        <taxon>Fungi</taxon>
        <taxon>Dikarya</taxon>
        <taxon>Basidiomycota</taxon>
        <taxon>Pucciniomycotina</taxon>
        <taxon>Microbotryomycetes</taxon>
        <taxon>Microbotryales</taxon>
        <taxon>Microbotryaceae</taxon>
        <taxon>Microbotryum</taxon>
    </lineage>
</organism>
<dbReference type="Proteomes" id="UP000249464">
    <property type="component" value="Unassembled WGS sequence"/>
</dbReference>
<sequence length="184" mass="20033">MHLLDTYNSSSTPTILSSIEECQFPHPMPNLRPVTIHSSVSSYPILCAEPGVYVPADFKADLPEKTYSCQIPNSRMPYQQPITPSCGSDLVPTFTHFSGIQSNLVIQNANPLLHQQRLANNASTPTEANITNNSPTREGDESGGSPSKRGRLTHHARLAYGEGSLVSSVMGTKRRVEEGLSIDQ</sequence>
<evidence type="ECO:0000256" key="1">
    <source>
        <dbReference type="SAM" id="MobiDB-lite"/>
    </source>
</evidence>
<accession>A0A2X0MRU9</accession>
<gene>
    <name evidence="2" type="primary">BQ5605_C001g00812</name>
    <name evidence="2" type="ORF">BQ5605_C001G00812</name>
</gene>
<reference evidence="2 3" key="1">
    <citation type="submission" date="2016-11" db="EMBL/GenBank/DDBJ databases">
        <authorList>
            <person name="Jaros S."/>
            <person name="Januszkiewicz K."/>
            <person name="Wedrychowicz H."/>
        </authorList>
    </citation>
    <scope>NUCLEOTIDE SEQUENCE [LARGE SCALE GENOMIC DNA]</scope>
</reference>
<dbReference type="EMBL" id="FQNC01000043">
    <property type="protein sequence ID" value="SGY49755.1"/>
    <property type="molecule type" value="Genomic_DNA"/>
</dbReference>
<feature type="region of interest" description="Disordered" evidence="1">
    <location>
        <begin position="121"/>
        <end position="152"/>
    </location>
</feature>
<dbReference type="AlphaFoldDB" id="A0A2X0MRU9"/>
<protein>
    <submittedName>
        <fullName evidence="2">BQ5605_C001g00812 protein</fullName>
    </submittedName>
</protein>
<keyword evidence="3" id="KW-1185">Reference proteome</keyword>
<name>A0A2X0MRU9_9BASI</name>